<dbReference type="PANTHER" id="PTHR47763:SF1">
    <property type="entry name" value="DUF659 DOMAIN-CONTAINING PROTEIN"/>
    <property type="match status" value="1"/>
</dbReference>
<feature type="region of interest" description="Disordered" evidence="1">
    <location>
        <begin position="1"/>
        <end position="34"/>
    </location>
</feature>
<dbReference type="SUPFAM" id="SSF53300">
    <property type="entry name" value="vWA-like"/>
    <property type="match status" value="1"/>
</dbReference>
<dbReference type="OrthoDB" id="301415at2759"/>
<dbReference type="InterPro" id="IPR036465">
    <property type="entry name" value="vWFA_dom_sf"/>
</dbReference>
<keyword evidence="4" id="KW-1185">Reference proteome</keyword>
<dbReference type="EMBL" id="JAACJJ010000058">
    <property type="protein sequence ID" value="KAF5310094.1"/>
    <property type="molecule type" value="Genomic_DNA"/>
</dbReference>
<dbReference type="GO" id="GO:0004674">
    <property type="term" value="F:protein serine/threonine kinase activity"/>
    <property type="evidence" value="ECO:0007669"/>
    <property type="project" value="TreeGrafter"/>
</dbReference>
<proteinExistence type="predicted"/>
<dbReference type="Proteomes" id="UP000567179">
    <property type="component" value="Unassembled WGS sequence"/>
</dbReference>
<feature type="domain" description="VWFA" evidence="2">
    <location>
        <begin position="41"/>
        <end position="240"/>
    </location>
</feature>
<feature type="compositionally biased region" description="Basic and acidic residues" evidence="1">
    <location>
        <begin position="24"/>
        <end position="34"/>
    </location>
</feature>
<dbReference type="GO" id="GO:0005737">
    <property type="term" value="C:cytoplasm"/>
    <property type="evidence" value="ECO:0007669"/>
    <property type="project" value="TreeGrafter"/>
</dbReference>
<organism evidence="3 4">
    <name type="scientific">Psilocybe cf. subviscida</name>
    <dbReference type="NCBI Taxonomy" id="2480587"/>
    <lineage>
        <taxon>Eukaryota</taxon>
        <taxon>Fungi</taxon>
        <taxon>Dikarya</taxon>
        <taxon>Basidiomycota</taxon>
        <taxon>Agaricomycotina</taxon>
        <taxon>Agaricomycetes</taxon>
        <taxon>Agaricomycetidae</taxon>
        <taxon>Agaricales</taxon>
        <taxon>Agaricineae</taxon>
        <taxon>Strophariaceae</taxon>
        <taxon>Psilocybe</taxon>
    </lineage>
</organism>
<accession>A0A8H5ERW3</accession>
<evidence type="ECO:0000313" key="4">
    <source>
        <dbReference type="Proteomes" id="UP000567179"/>
    </source>
</evidence>
<dbReference type="InterPro" id="IPR002035">
    <property type="entry name" value="VWF_A"/>
</dbReference>
<feature type="compositionally biased region" description="Low complexity" evidence="1">
    <location>
        <begin position="342"/>
        <end position="368"/>
    </location>
</feature>
<reference evidence="3 4" key="1">
    <citation type="journal article" date="2020" name="ISME J.">
        <title>Uncovering the hidden diversity of litter-decomposition mechanisms in mushroom-forming fungi.</title>
        <authorList>
            <person name="Floudas D."/>
            <person name="Bentzer J."/>
            <person name="Ahren D."/>
            <person name="Johansson T."/>
            <person name="Persson P."/>
            <person name="Tunlid A."/>
        </authorList>
    </citation>
    <scope>NUCLEOTIDE SEQUENCE [LARGE SCALE GENOMIC DNA]</scope>
    <source>
        <strain evidence="3 4">CBS 101986</strain>
    </source>
</reference>
<comment type="caution">
    <text evidence="3">The sequence shown here is derived from an EMBL/GenBank/DDBJ whole genome shotgun (WGS) entry which is preliminary data.</text>
</comment>
<dbReference type="Pfam" id="PF00092">
    <property type="entry name" value="VWA"/>
    <property type="match status" value="1"/>
</dbReference>
<name>A0A8H5ERW3_9AGAR</name>
<dbReference type="AlphaFoldDB" id="A0A8H5ERW3"/>
<gene>
    <name evidence="3" type="ORF">D9619_010352</name>
</gene>
<protein>
    <recommendedName>
        <fullName evidence="2">VWFA domain-containing protein</fullName>
    </recommendedName>
</protein>
<evidence type="ECO:0000313" key="3">
    <source>
        <dbReference type="EMBL" id="KAF5310094.1"/>
    </source>
</evidence>
<dbReference type="PROSITE" id="PS50234">
    <property type="entry name" value="VWFA"/>
    <property type="match status" value="1"/>
</dbReference>
<evidence type="ECO:0000259" key="2">
    <source>
        <dbReference type="PROSITE" id="PS50234"/>
    </source>
</evidence>
<dbReference type="InterPro" id="IPR052969">
    <property type="entry name" value="Thr-specific_kinase-like"/>
</dbReference>
<sequence length="466" mass="49907">MVAIKDSKAEAAPATGQDSTTTEPKSDSQQDGADRVSKPLDIIFLQDTTGSQGQYIDAARKAIRGICDKISTSADISKELIRFGLIAFRDHPPQDMTYVTKNFGFTSDIKQMERNLASLIASGGGDGPEAQTAAIADALNTEWTEDAMKIVILITDAPPHGLGEPGDGFDKSPDQNDPLELARQMAERGITLFLIACEPTLSQSYTHALDFYTALTDITSGRVFPLLMADKLGDYIVGTVVETIETERLIEEFEKVIVDDVYNKAKPMEAVTQNLQQFIADRGIKMTSMKVEDIYTHSAEAEKNRATWGSAPSLAAGRAGVKAVTEPRIQAAYASETARWAGSGSFGSRSRGSARVAGGPPLPRSAMPLAPPPPTGYAMPAPGISLAAASAQPAEGDGFYVKAAISERQASTNFRFLDNELGLIHSISQAARIVQQSVSRSSKVTSEGYVSKASGLKVPNQFEQKH</sequence>
<dbReference type="Gene3D" id="3.40.50.410">
    <property type="entry name" value="von Willebrand factor, type A domain"/>
    <property type="match status" value="1"/>
</dbReference>
<dbReference type="CDD" id="cd00198">
    <property type="entry name" value="vWFA"/>
    <property type="match status" value="1"/>
</dbReference>
<dbReference type="SMART" id="SM00327">
    <property type="entry name" value="VWA"/>
    <property type="match status" value="1"/>
</dbReference>
<evidence type="ECO:0000256" key="1">
    <source>
        <dbReference type="SAM" id="MobiDB-lite"/>
    </source>
</evidence>
<feature type="region of interest" description="Disordered" evidence="1">
    <location>
        <begin position="342"/>
        <end position="369"/>
    </location>
</feature>
<dbReference type="PANTHER" id="PTHR47763">
    <property type="entry name" value="ALPHA-PROTEIN KINASE VWKA"/>
    <property type="match status" value="1"/>
</dbReference>